<evidence type="ECO:0000313" key="1">
    <source>
        <dbReference type="EMBL" id="ARP93970.1"/>
    </source>
</evidence>
<dbReference type="EMBL" id="CP021111">
    <property type="protein sequence ID" value="ARP93970.1"/>
    <property type="molecule type" value="Genomic_DNA"/>
</dbReference>
<dbReference type="InterPro" id="IPR035959">
    <property type="entry name" value="RutC-like_sf"/>
</dbReference>
<sequence length="133" mass="14390">MKKRHSIYVDGASHRAPIPAACRIGSLLVTGVINGNDPATGEFPDSLDEQCRLLFAQVRAIVEAAGGATADIIKMTVWLKDRNDKTALNREWLAMFPDPEDRPARHTPPGADLEGPRLIQADFMAVLGDGAQT</sequence>
<evidence type="ECO:0008006" key="3">
    <source>
        <dbReference type="Google" id="ProtNLM"/>
    </source>
</evidence>
<dbReference type="Pfam" id="PF01042">
    <property type="entry name" value="Ribonuc_L-PSP"/>
    <property type="match status" value="1"/>
</dbReference>
<dbReference type="STRING" id="463040.CAL15_05975"/>
<dbReference type="Gene3D" id="3.30.1330.40">
    <property type="entry name" value="RutC-like"/>
    <property type="match status" value="1"/>
</dbReference>
<dbReference type="SUPFAM" id="SSF55298">
    <property type="entry name" value="YjgF-like"/>
    <property type="match status" value="1"/>
</dbReference>
<name>A0A1W6Z9Y5_9BORD</name>
<proteinExistence type="predicted"/>
<dbReference type="CDD" id="cd00448">
    <property type="entry name" value="YjgF_YER057c_UK114_family"/>
    <property type="match status" value="1"/>
</dbReference>
<dbReference type="OrthoDB" id="9815126at2"/>
<evidence type="ECO:0000313" key="2">
    <source>
        <dbReference type="Proteomes" id="UP000194161"/>
    </source>
</evidence>
<accession>A0A1W6Z9Y5</accession>
<keyword evidence="2" id="KW-1185">Reference proteome</keyword>
<protein>
    <recommendedName>
        <fullName evidence="3">Enamine deaminase RidA</fullName>
    </recommendedName>
</protein>
<reference evidence="1 2" key="1">
    <citation type="submission" date="2017-05" db="EMBL/GenBank/DDBJ databases">
        <title>Complete and WGS of Bordetella genogroups.</title>
        <authorList>
            <person name="Spilker T."/>
            <person name="LiPuma J."/>
        </authorList>
    </citation>
    <scope>NUCLEOTIDE SEQUENCE [LARGE SCALE GENOMIC DNA]</scope>
    <source>
        <strain evidence="1 2">AU7206</strain>
    </source>
</reference>
<dbReference type="KEGG" id="bgm:CAL15_05975"/>
<dbReference type="AlphaFoldDB" id="A0A1W6Z9Y5"/>
<dbReference type="Proteomes" id="UP000194161">
    <property type="component" value="Chromosome"/>
</dbReference>
<dbReference type="InterPro" id="IPR006175">
    <property type="entry name" value="YjgF/YER057c/UK114"/>
</dbReference>
<dbReference type="RefSeq" id="WP_086077741.1">
    <property type="nucleotide sequence ID" value="NZ_CP021111.1"/>
</dbReference>
<organism evidence="1 2">
    <name type="scientific">Bordetella genomosp. 13</name>
    <dbReference type="NCBI Taxonomy" id="463040"/>
    <lineage>
        <taxon>Bacteria</taxon>
        <taxon>Pseudomonadati</taxon>
        <taxon>Pseudomonadota</taxon>
        <taxon>Betaproteobacteria</taxon>
        <taxon>Burkholderiales</taxon>
        <taxon>Alcaligenaceae</taxon>
        <taxon>Bordetella</taxon>
    </lineage>
</organism>
<gene>
    <name evidence="1" type="ORF">CAL15_05975</name>
</gene>